<protein>
    <recommendedName>
        <fullName evidence="4">Dihydrolipoamide acetyltransferase component of pyruvate dehydrogenase complex</fullName>
        <ecNumber evidence="4">2.3.1.-</ecNumber>
    </recommendedName>
</protein>
<feature type="domain" description="Peripheral subunit-binding (PSBD)" evidence="6">
    <location>
        <begin position="235"/>
        <end position="272"/>
    </location>
</feature>
<reference evidence="8" key="4">
    <citation type="submission" date="2016-11" db="EMBL/GenBank/DDBJ databases">
        <authorList>
            <person name="Varghese N."/>
            <person name="Submissions S."/>
        </authorList>
    </citation>
    <scope>NUCLEOTIDE SEQUENCE</scope>
    <source>
        <strain evidence="8">DSM 1682</strain>
    </source>
</reference>
<dbReference type="EC" id="2.3.1.-" evidence="4"/>
<sequence length="520" mass="55600">MSVELVMPKAGLTMIEGTISAWKVEEGAMVKKGDVVMEFENEKTTMECEANEDGILHIVANAGDVVKVGMAVALIAASKEEYDSMKNGGNSSEAVISQAPEVVNVDAAEVVMPKAGLTMIEGVVGEWKIAEGETVKKGQAIFDFENEKTTMECEATADGILHRVAKTGETVKVGHTVAFIASTKEAYDALVNGTAPASQAMCANECEVCHKSVALSMADTLPQGGNAVAKDGHIRATGLARNIAKSTGLNLALVGGTGPNGRIIAKDVYSYLEAAKAAPISAPEVKAVQPTGEVVKITLSGRRKSIAKNMRKCFETMAPLTVFAEIDVTDLLAMRQKYVEKADVLGCKISVNDMLMLATVKMLKKHPMLNSTFDGETISSYPYVNLGMAVGLAEGLVVPVLKNADQYSLLEMSKALRDLALRAKDDTLVGGEQSGATFTVTNVGMFHIDFGTPVISPPQVGILGFGTAKKKFVEYKGEFCPRTMMHMMLTFDHRVFDGREAGEVLGDMKELLENPELIFV</sequence>
<dbReference type="InterPro" id="IPR036625">
    <property type="entry name" value="E3-bd_dom_sf"/>
</dbReference>
<feature type="domain" description="Lipoyl-binding" evidence="5">
    <location>
        <begin position="107"/>
        <end position="181"/>
    </location>
</feature>
<dbReference type="KEGG" id="cpro:CPRO_10470"/>
<dbReference type="EMBL" id="FQUA01000010">
    <property type="protein sequence ID" value="SHE91110.1"/>
    <property type="molecule type" value="Genomic_DNA"/>
</dbReference>
<evidence type="ECO:0000313" key="8">
    <source>
        <dbReference type="EMBL" id="SHE91110.1"/>
    </source>
</evidence>
<dbReference type="GO" id="GO:0006086">
    <property type="term" value="P:pyruvate decarboxylation to acetyl-CoA"/>
    <property type="evidence" value="ECO:0007669"/>
    <property type="project" value="InterPro"/>
</dbReference>
<evidence type="ECO:0000256" key="4">
    <source>
        <dbReference type="RuleBase" id="RU003423"/>
    </source>
</evidence>
<evidence type="ECO:0000256" key="1">
    <source>
        <dbReference type="ARBA" id="ARBA00001938"/>
    </source>
</evidence>
<keyword evidence="4 7" id="KW-0808">Transferase</keyword>
<keyword evidence="4 7" id="KW-0012">Acyltransferase</keyword>
<dbReference type="SUPFAM" id="SSF51230">
    <property type="entry name" value="Single hybrid motif"/>
    <property type="match status" value="2"/>
</dbReference>
<reference evidence="10" key="3">
    <citation type="submission" date="2016-11" db="EMBL/GenBank/DDBJ databases">
        <authorList>
            <person name="Jaros S."/>
            <person name="Januszkiewicz K."/>
            <person name="Wedrychowicz H."/>
        </authorList>
    </citation>
    <scope>NUCLEOTIDE SEQUENCE [LARGE SCALE GENOMIC DNA]</scope>
    <source>
        <strain evidence="10">DSM 1682</strain>
    </source>
</reference>
<dbReference type="PROSITE" id="PS50968">
    <property type="entry name" value="BIOTINYL_LIPOYL"/>
    <property type="match status" value="2"/>
</dbReference>
<dbReference type="Gene3D" id="4.10.320.10">
    <property type="entry name" value="E3-binding domain"/>
    <property type="match status" value="1"/>
</dbReference>
<comment type="cofactor">
    <cofactor evidence="1 4">
        <name>(R)-lipoate</name>
        <dbReference type="ChEBI" id="CHEBI:83088"/>
    </cofactor>
</comment>
<dbReference type="Gene3D" id="3.30.559.10">
    <property type="entry name" value="Chloramphenicol acetyltransferase-like domain"/>
    <property type="match status" value="1"/>
</dbReference>
<dbReference type="Pfam" id="PF00198">
    <property type="entry name" value="2-oxoacid_dh"/>
    <property type="match status" value="1"/>
</dbReference>
<organism evidence="8 10">
    <name type="scientific">Anaerotignum propionicum DSM 1682</name>
    <dbReference type="NCBI Taxonomy" id="991789"/>
    <lineage>
        <taxon>Bacteria</taxon>
        <taxon>Bacillati</taxon>
        <taxon>Bacillota</taxon>
        <taxon>Clostridia</taxon>
        <taxon>Lachnospirales</taxon>
        <taxon>Anaerotignaceae</taxon>
        <taxon>Anaerotignum</taxon>
    </lineage>
</organism>
<dbReference type="SUPFAM" id="SSF52777">
    <property type="entry name" value="CoA-dependent acyltransferases"/>
    <property type="match status" value="1"/>
</dbReference>
<dbReference type="Proteomes" id="UP000068026">
    <property type="component" value="Chromosome"/>
</dbReference>
<dbReference type="RefSeq" id="WP_066048626.1">
    <property type="nucleotide sequence ID" value="NZ_CP014223.1"/>
</dbReference>
<dbReference type="Pfam" id="PF00364">
    <property type="entry name" value="Biotin_lipoyl"/>
    <property type="match status" value="2"/>
</dbReference>
<evidence type="ECO:0000313" key="7">
    <source>
        <dbReference type="EMBL" id="AMJ40642.1"/>
    </source>
</evidence>
<dbReference type="PROSITE" id="PS51826">
    <property type="entry name" value="PSBD"/>
    <property type="match status" value="1"/>
</dbReference>
<dbReference type="InterPro" id="IPR000089">
    <property type="entry name" value="Biotin_lipoyl"/>
</dbReference>
<dbReference type="Proteomes" id="UP000184204">
    <property type="component" value="Unassembled WGS sequence"/>
</dbReference>
<dbReference type="GO" id="GO:0045254">
    <property type="term" value="C:pyruvate dehydrogenase complex"/>
    <property type="evidence" value="ECO:0007669"/>
    <property type="project" value="InterPro"/>
</dbReference>
<dbReference type="OrthoDB" id="356891at2"/>
<evidence type="ECO:0000256" key="2">
    <source>
        <dbReference type="ARBA" id="ARBA00007317"/>
    </source>
</evidence>
<dbReference type="SUPFAM" id="SSF47005">
    <property type="entry name" value="Peripheral subunit-binding domain of 2-oxo acid dehydrogenase complex"/>
    <property type="match status" value="1"/>
</dbReference>
<dbReference type="InterPro" id="IPR045257">
    <property type="entry name" value="E2/Pdx1"/>
</dbReference>
<accession>A0A0X1U6S9</accession>
<dbReference type="Gene3D" id="2.40.50.100">
    <property type="match status" value="2"/>
</dbReference>
<keyword evidence="3 4" id="KW-0450">Lipoyl</keyword>
<dbReference type="InterPro" id="IPR004167">
    <property type="entry name" value="PSBD"/>
</dbReference>
<reference evidence="7 9" key="1">
    <citation type="journal article" date="2016" name="Genome Announc.">
        <title>Complete Genome Sequence of the Amino Acid-Fermenting Clostridium propionicum X2 (DSM 1682).</title>
        <authorList>
            <person name="Poehlein A."/>
            <person name="Schlien K."/>
            <person name="Chowdhury N.P."/>
            <person name="Gottschalk G."/>
            <person name="Buckel W."/>
            <person name="Daniel R."/>
        </authorList>
    </citation>
    <scope>NUCLEOTIDE SEQUENCE [LARGE SCALE GENOMIC DNA]</scope>
    <source>
        <strain evidence="7 9">X2</strain>
    </source>
</reference>
<feature type="domain" description="Lipoyl-binding" evidence="5">
    <location>
        <begin position="2"/>
        <end position="76"/>
    </location>
</feature>
<dbReference type="GO" id="GO:0016746">
    <property type="term" value="F:acyltransferase activity"/>
    <property type="evidence" value="ECO:0007669"/>
    <property type="project" value="UniProtKB-KW"/>
</dbReference>
<dbReference type="InterPro" id="IPR001078">
    <property type="entry name" value="2-oxoacid_DH_actylTfrase"/>
</dbReference>
<evidence type="ECO:0000313" key="10">
    <source>
        <dbReference type="Proteomes" id="UP000184204"/>
    </source>
</evidence>
<keyword evidence="9" id="KW-1185">Reference proteome</keyword>
<keyword evidence="8" id="KW-0670">Pyruvate</keyword>
<dbReference type="InterPro" id="IPR023213">
    <property type="entry name" value="CAT-like_dom_sf"/>
</dbReference>
<dbReference type="InterPro" id="IPR011053">
    <property type="entry name" value="Single_hybrid_motif"/>
</dbReference>
<evidence type="ECO:0000259" key="6">
    <source>
        <dbReference type="PROSITE" id="PS51826"/>
    </source>
</evidence>
<evidence type="ECO:0000313" key="9">
    <source>
        <dbReference type="Proteomes" id="UP000068026"/>
    </source>
</evidence>
<dbReference type="Pfam" id="PF02817">
    <property type="entry name" value="E3_binding"/>
    <property type="match status" value="1"/>
</dbReference>
<name>A0A0X1U6S9_ANAPI</name>
<dbReference type="PANTHER" id="PTHR23151">
    <property type="entry name" value="DIHYDROLIPOAMIDE ACETYL/SUCCINYL-TRANSFERASE-RELATED"/>
    <property type="match status" value="1"/>
</dbReference>
<dbReference type="CDD" id="cd06849">
    <property type="entry name" value="lipoyl_domain"/>
    <property type="match status" value="2"/>
</dbReference>
<evidence type="ECO:0000259" key="5">
    <source>
        <dbReference type="PROSITE" id="PS50968"/>
    </source>
</evidence>
<gene>
    <name evidence="7" type="primary">pdhC_1</name>
    <name evidence="7" type="ORF">CPRO_10470</name>
    <name evidence="8" type="ORF">SAMN02745151_02182</name>
</gene>
<dbReference type="AlphaFoldDB" id="A0A0X1U6S9"/>
<proteinExistence type="inferred from homology"/>
<reference evidence="9" key="2">
    <citation type="submission" date="2016-01" db="EMBL/GenBank/DDBJ databases">
        <authorList>
            <person name="Poehlein A."/>
            <person name="Schlien K."/>
            <person name="Gottschalk G."/>
            <person name="Buckel W."/>
            <person name="Daniel R."/>
        </authorList>
    </citation>
    <scope>NUCLEOTIDE SEQUENCE [LARGE SCALE GENOMIC DNA]</scope>
    <source>
        <strain evidence="9">X2</strain>
    </source>
</reference>
<evidence type="ECO:0000256" key="3">
    <source>
        <dbReference type="ARBA" id="ARBA00022823"/>
    </source>
</evidence>
<dbReference type="PANTHER" id="PTHR23151:SF90">
    <property type="entry name" value="DIHYDROLIPOYLLYSINE-RESIDUE ACETYLTRANSFERASE COMPONENT OF PYRUVATE DEHYDROGENASE COMPLEX, MITOCHONDRIAL-RELATED"/>
    <property type="match status" value="1"/>
</dbReference>
<dbReference type="EMBL" id="CP014223">
    <property type="protein sequence ID" value="AMJ40642.1"/>
    <property type="molecule type" value="Genomic_DNA"/>
</dbReference>
<comment type="similarity">
    <text evidence="2 4">Belongs to the 2-oxoacid dehydrogenase family.</text>
</comment>